<dbReference type="AlphaFoldDB" id="A0A6L3SW61"/>
<reference evidence="1 2" key="1">
    <citation type="submission" date="2019-09" db="EMBL/GenBank/DDBJ databases">
        <title>YIM 48816 draft genome.</title>
        <authorList>
            <person name="Jiang L."/>
        </authorList>
    </citation>
    <scope>NUCLEOTIDE SEQUENCE [LARGE SCALE GENOMIC DNA]</scope>
    <source>
        <strain evidence="1 2">YIM 48816</strain>
    </source>
</reference>
<evidence type="ECO:0000313" key="1">
    <source>
        <dbReference type="EMBL" id="KAB1077159.1"/>
    </source>
</evidence>
<keyword evidence="2" id="KW-1185">Reference proteome</keyword>
<gene>
    <name evidence="1" type="ORF">F6X53_19955</name>
</gene>
<evidence type="ECO:0000313" key="2">
    <source>
        <dbReference type="Proteomes" id="UP000474159"/>
    </source>
</evidence>
<dbReference type="RefSeq" id="WP_151001946.1">
    <property type="nucleotide sequence ID" value="NZ_BPQY01000328.1"/>
</dbReference>
<proteinExistence type="predicted"/>
<organism evidence="1 2">
    <name type="scientific">Methylobacterium soli</name>
    <dbReference type="NCBI Taxonomy" id="553447"/>
    <lineage>
        <taxon>Bacteria</taxon>
        <taxon>Pseudomonadati</taxon>
        <taxon>Pseudomonadota</taxon>
        <taxon>Alphaproteobacteria</taxon>
        <taxon>Hyphomicrobiales</taxon>
        <taxon>Methylobacteriaceae</taxon>
        <taxon>Methylobacterium</taxon>
    </lineage>
</organism>
<accession>A0A6L3SW61</accession>
<comment type="caution">
    <text evidence="1">The sequence shown here is derived from an EMBL/GenBank/DDBJ whole genome shotgun (WGS) entry which is preliminary data.</text>
</comment>
<dbReference type="Proteomes" id="UP000474159">
    <property type="component" value="Unassembled WGS sequence"/>
</dbReference>
<dbReference type="EMBL" id="VZZK01000023">
    <property type="protein sequence ID" value="KAB1077159.1"/>
    <property type="molecule type" value="Genomic_DNA"/>
</dbReference>
<dbReference type="OrthoDB" id="7495008at2"/>
<name>A0A6L3SW61_9HYPH</name>
<sequence length="278" mass="31280">MKIERLPAWSLLSRTSLDALLASQGGAAPETIAIQPSVTDIDVGTVPLLATTRLLIERAQVCGGLTLTATGALSRADTRAIFDVMSWPGYDKAHVLVMNKVLNEADVMPVEATRLIAQTAKLLRRRDLRLLATKKAQALLAEGQTADLFRLLFEIVFWRINLGYFDRVPVEQWPQNHIGIVLWCLSVAAQDWSTPAEMVPVCTVPDEALEDGPADFPGFAFLSRVLQPLTWFGLMELRLIGEESQPEWRRERQYRKTTLYDRVLHFDVEVMRPRGFSH</sequence>
<protein>
    <submittedName>
        <fullName evidence="1">Uncharacterized protein</fullName>
    </submittedName>
</protein>